<accession>A0A423PFH8</accession>
<comment type="caution">
    <text evidence="1">The sequence shown here is derived from an EMBL/GenBank/DDBJ whole genome shotgun (WGS) entry which is preliminary data.</text>
</comment>
<organism evidence="1 2">
    <name type="scientific">Salinisphaera japonica YTM-1</name>
    <dbReference type="NCBI Taxonomy" id="1209778"/>
    <lineage>
        <taxon>Bacteria</taxon>
        <taxon>Pseudomonadati</taxon>
        <taxon>Pseudomonadota</taxon>
        <taxon>Gammaproteobacteria</taxon>
        <taxon>Salinisphaerales</taxon>
        <taxon>Salinisphaeraceae</taxon>
        <taxon>Salinisphaera</taxon>
    </lineage>
</organism>
<gene>
    <name evidence="1" type="ORF">SAJA_14000</name>
</gene>
<dbReference type="EMBL" id="AYKG01000067">
    <property type="protein sequence ID" value="ROO24399.1"/>
    <property type="molecule type" value="Genomic_DNA"/>
</dbReference>
<dbReference type="Proteomes" id="UP000285310">
    <property type="component" value="Unassembled WGS sequence"/>
</dbReference>
<evidence type="ECO:0000313" key="1">
    <source>
        <dbReference type="EMBL" id="ROO24399.1"/>
    </source>
</evidence>
<keyword evidence="2" id="KW-1185">Reference proteome</keyword>
<reference evidence="1 2" key="1">
    <citation type="submission" date="2013-10" db="EMBL/GenBank/DDBJ databases">
        <title>Salinisphaera japonica YTM-1 Genome Sequencing.</title>
        <authorList>
            <person name="Lai Q."/>
            <person name="Li C."/>
            <person name="Shao Z."/>
        </authorList>
    </citation>
    <scope>NUCLEOTIDE SEQUENCE [LARGE SCALE GENOMIC DNA]</scope>
    <source>
        <strain evidence="1 2">YTM-1</strain>
    </source>
</reference>
<sequence>MIALVYEMAFESFFQVIKVEFGNEFVQTVFTGLTLDSQI</sequence>
<evidence type="ECO:0000313" key="2">
    <source>
        <dbReference type="Proteomes" id="UP000285310"/>
    </source>
</evidence>
<protein>
    <submittedName>
        <fullName evidence="1">Uncharacterized protein</fullName>
    </submittedName>
</protein>
<dbReference type="AlphaFoldDB" id="A0A423PFH8"/>
<proteinExistence type="predicted"/>
<name>A0A423PFH8_9GAMM</name>
<dbReference type="InParanoid" id="A0A423PFH8"/>